<comment type="caution">
    <text evidence="2">The sequence shown here is derived from an EMBL/GenBank/DDBJ whole genome shotgun (WGS) entry which is preliminary data.</text>
</comment>
<reference evidence="2 3" key="1">
    <citation type="submission" date="2024-07" db="EMBL/GenBank/DDBJ databases">
        <title>Draft Genome Sequence of Ferrimicrobium acidiphilum Strain YE2023, Isolated from a Pulp of Bioleach Reactor.</title>
        <authorList>
            <person name="Elkina Y.A."/>
            <person name="Bulaeva A.G."/>
            <person name="Beletsky A.V."/>
            <person name="Mardanov A.V."/>
        </authorList>
    </citation>
    <scope>NUCLEOTIDE SEQUENCE [LARGE SCALE GENOMIC DNA]</scope>
    <source>
        <strain evidence="2 3">YE2023</strain>
    </source>
</reference>
<feature type="domain" description="Amine oxidase" evidence="1">
    <location>
        <begin position="14"/>
        <end position="246"/>
    </location>
</feature>
<dbReference type="EMBL" id="JBFSHR010000019">
    <property type="protein sequence ID" value="MEX6429571.1"/>
    <property type="molecule type" value="Genomic_DNA"/>
</dbReference>
<evidence type="ECO:0000313" key="2">
    <source>
        <dbReference type="EMBL" id="MEX6429571.1"/>
    </source>
</evidence>
<sequence>MEKSPTVAIVGAGMAGLAAAHYLTINHIDFELYEATDRPGGRVASEQTDGLTLDRGFQVLLEDYPELRRLVAVADLPLHRLYPGAYIHRRGVGPLLLSDPRRVPATYRATLNAAKDLLGMPSLAAIWRYLTTPAPTIEDLVALFPEPASDNVLAPLFRGITLDPSLSQSARFARFVLRRLMNGYGSLPSEGMAQLPSTIAMSFGDQIHYHHRVTALATGRLDFQDLPSVHPDWIILAVDPPQLSPLLGLELPPMRSVGFIHALCSERLFGVPAVLLPPRQSPIYTVAPMSDIAPSYVSNDPERHLITASCDPSVAPDELRSALALALERPIETFEFVEIGVVDGALPRPTRVVREVGRHLLLAGDYLESPSLNGAIASGRKAAERIIQAVDALAGKERSVNVR</sequence>
<dbReference type="InterPro" id="IPR002937">
    <property type="entry name" value="Amino_oxidase"/>
</dbReference>
<proteinExistence type="predicted"/>
<dbReference type="SUPFAM" id="SSF51905">
    <property type="entry name" value="FAD/NAD(P)-binding domain"/>
    <property type="match status" value="1"/>
</dbReference>
<dbReference type="Gene3D" id="3.50.50.60">
    <property type="entry name" value="FAD/NAD(P)-binding domain"/>
    <property type="match status" value="1"/>
</dbReference>
<organism evidence="2 3">
    <name type="scientific">Ferrimicrobium acidiphilum</name>
    <dbReference type="NCBI Taxonomy" id="121039"/>
    <lineage>
        <taxon>Bacteria</taxon>
        <taxon>Bacillati</taxon>
        <taxon>Actinomycetota</taxon>
        <taxon>Acidimicrobiia</taxon>
        <taxon>Acidimicrobiales</taxon>
        <taxon>Acidimicrobiaceae</taxon>
        <taxon>Ferrimicrobium</taxon>
    </lineage>
</organism>
<evidence type="ECO:0000313" key="3">
    <source>
        <dbReference type="Proteomes" id="UP001560267"/>
    </source>
</evidence>
<dbReference type="Proteomes" id="UP001560267">
    <property type="component" value="Unassembled WGS sequence"/>
</dbReference>
<evidence type="ECO:0000259" key="1">
    <source>
        <dbReference type="Pfam" id="PF01593"/>
    </source>
</evidence>
<dbReference type="Pfam" id="PF01593">
    <property type="entry name" value="Amino_oxidase"/>
    <property type="match status" value="1"/>
</dbReference>
<accession>A0ABV3Y1Y1</accession>
<dbReference type="InterPro" id="IPR036188">
    <property type="entry name" value="FAD/NAD-bd_sf"/>
</dbReference>
<name>A0ABV3Y1Y1_9ACTN</name>
<protein>
    <submittedName>
        <fullName evidence="2">FAD-dependent oxidoreductase</fullName>
    </submittedName>
</protein>
<dbReference type="RefSeq" id="WP_298403543.1">
    <property type="nucleotide sequence ID" value="NZ_JBFSHR010000019.1"/>
</dbReference>
<gene>
    <name evidence="2" type="ORF">AB6A68_06920</name>
</gene>
<dbReference type="PANTHER" id="PTHR42841">
    <property type="entry name" value="AMINE OXIDASE"/>
    <property type="match status" value="1"/>
</dbReference>
<keyword evidence="3" id="KW-1185">Reference proteome</keyword>